<keyword evidence="3 5" id="KW-0560">Oxidoreductase</keyword>
<dbReference type="InterPro" id="IPR006140">
    <property type="entry name" value="D-isomer_DH_NAD-bd"/>
</dbReference>
<comment type="similarity">
    <text evidence="1 5">Belongs to the D-isomer specific 2-hydroxyacid dehydrogenase family.</text>
</comment>
<dbReference type="InterPro" id="IPR006139">
    <property type="entry name" value="D-isomer_2_OHA_DH_cat_dom"/>
</dbReference>
<dbReference type="PROSITE" id="PS00670">
    <property type="entry name" value="D_2_HYDROXYACID_DH_2"/>
    <property type="match status" value="1"/>
</dbReference>
<dbReference type="Gene3D" id="3.40.50.720">
    <property type="entry name" value="NAD(P)-binding Rossmann-like Domain"/>
    <property type="match status" value="2"/>
</dbReference>
<gene>
    <name evidence="8" type="ORF">COW24_02365</name>
</gene>
<proteinExistence type="inferred from homology"/>
<organism evidence="8 9">
    <name type="scientific">Candidatus Kerfeldbacteria bacterium CG15_BIG_FIL_POST_REV_8_21_14_020_45_12</name>
    <dbReference type="NCBI Taxonomy" id="2014247"/>
    <lineage>
        <taxon>Bacteria</taxon>
        <taxon>Candidatus Kerfeldiibacteriota</taxon>
    </lineage>
</organism>
<feature type="domain" description="D-isomer specific 2-hydroxyacid dehydrogenase catalytic" evidence="6">
    <location>
        <begin position="7"/>
        <end position="327"/>
    </location>
</feature>
<dbReference type="GO" id="GO:0008652">
    <property type="term" value="P:amino acid biosynthetic process"/>
    <property type="evidence" value="ECO:0007669"/>
    <property type="project" value="UniProtKB-KW"/>
</dbReference>
<keyword evidence="4" id="KW-0520">NAD</keyword>
<protein>
    <submittedName>
        <fullName evidence="8">D-glycerate dehydrogenase</fullName>
    </submittedName>
</protein>
<accession>A0A2M7H477</accession>
<dbReference type="Proteomes" id="UP000230292">
    <property type="component" value="Unassembled WGS sequence"/>
</dbReference>
<reference evidence="8 9" key="1">
    <citation type="submission" date="2017-09" db="EMBL/GenBank/DDBJ databases">
        <title>Depth-based differentiation of microbial function through sediment-hosted aquifers and enrichment of novel symbionts in the deep terrestrial subsurface.</title>
        <authorList>
            <person name="Probst A.J."/>
            <person name="Ladd B."/>
            <person name="Jarett J.K."/>
            <person name="Geller-Mcgrath D.E."/>
            <person name="Sieber C.M."/>
            <person name="Emerson J.B."/>
            <person name="Anantharaman K."/>
            <person name="Thomas B.C."/>
            <person name="Malmstrom R."/>
            <person name="Stieglmeier M."/>
            <person name="Klingl A."/>
            <person name="Woyke T."/>
            <person name="Ryan C.M."/>
            <person name="Banfield J.F."/>
        </authorList>
    </citation>
    <scope>NUCLEOTIDE SEQUENCE [LARGE SCALE GENOMIC DNA]</scope>
    <source>
        <strain evidence="8">CG15_BIG_FIL_POST_REV_8_21_14_020_45_12</strain>
    </source>
</reference>
<comment type="caution">
    <text evidence="8">The sequence shown here is derived from an EMBL/GenBank/DDBJ whole genome shotgun (WGS) entry which is preliminary data.</text>
</comment>
<dbReference type="FunFam" id="3.40.50.720:FF:000203">
    <property type="entry name" value="D-3-phosphoglycerate dehydrogenase (SerA)"/>
    <property type="match status" value="1"/>
</dbReference>
<dbReference type="PANTHER" id="PTHR42789:SF1">
    <property type="entry name" value="D-ISOMER SPECIFIC 2-HYDROXYACID DEHYDROGENASE FAMILY PROTEIN (AFU_ORTHOLOGUE AFUA_6G10090)"/>
    <property type="match status" value="1"/>
</dbReference>
<dbReference type="SUPFAM" id="SSF52283">
    <property type="entry name" value="Formate/glycerate dehydrogenase catalytic domain-like"/>
    <property type="match status" value="1"/>
</dbReference>
<dbReference type="PANTHER" id="PTHR42789">
    <property type="entry name" value="D-ISOMER SPECIFIC 2-HYDROXYACID DEHYDROGENASE FAMILY PROTEIN (AFU_ORTHOLOGUE AFUA_6G10090)"/>
    <property type="match status" value="1"/>
</dbReference>
<dbReference type="EMBL" id="PFGC01000030">
    <property type="protein sequence ID" value="PIW37023.1"/>
    <property type="molecule type" value="Genomic_DNA"/>
</dbReference>
<dbReference type="AlphaFoldDB" id="A0A2M7H477"/>
<evidence type="ECO:0000256" key="3">
    <source>
        <dbReference type="ARBA" id="ARBA00023002"/>
    </source>
</evidence>
<name>A0A2M7H477_9BACT</name>
<dbReference type="InterPro" id="IPR050857">
    <property type="entry name" value="D-2-hydroxyacid_DH"/>
</dbReference>
<dbReference type="GO" id="GO:0016616">
    <property type="term" value="F:oxidoreductase activity, acting on the CH-OH group of donors, NAD or NADP as acceptor"/>
    <property type="evidence" value="ECO:0007669"/>
    <property type="project" value="InterPro"/>
</dbReference>
<sequence length="336" mass="36534">MLSKSKVFITRPIPEEGIALLKKRANVTLRRADSVISRRDLLKGVGKVEGLLSILTDKIDGAVMDAAPNLKVIANYAVGFDNIDVEAATQRGIVVTNTPGVMDEAVAEHALALILAVSRRVVEADHFTRAEKYKAWMPMGFIGPSLRGKTMGIIGMGRIGSTLAQMVHDGLGMNIVYTDFQINKQLEKELGAKKVTMNELLKRADVISVHVPLLPSTTHLIDTAEFKKMKKTAILINTSRGPVVSEKALTRALKSKAILGAGIDVFECEPSIDCDPSDQLELKVLDNVVLTPHIASATNEARIAMSTLAATAILDALSNKKPKTIVNPEVWSRRRR</sequence>
<evidence type="ECO:0000256" key="1">
    <source>
        <dbReference type="ARBA" id="ARBA00005854"/>
    </source>
</evidence>
<dbReference type="CDD" id="cd05301">
    <property type="entry name" value="GDH"/>
    <property type="match status" value="1"/>
</dbReference>
<dbReference type="PROSITE" id="PS00065">
    <property type="entry name" value="D_2_HYDROXYACID_DH_1"/>
    <property type="match status" value="1"/>
</dbReference>
<evidence type="ECO:0000256" key="4">
    <source>
        <dbReference type="ARBA" id="ARBA00023027"/>
    </source>
</evidence>
<dbReference type="InterPro" id="IPR029752">
    <property type="entry name" value="D-isomer_DH_CS1"/>
</dbReference>
<evidence type="ECO:0000259" key="7">
    <source>
        <dbReference type="Pfam" id="PF02826"/>
    </source>
</evidence>
<evidence type="ECO:0000256" key="2">
    <source>
        <dbReference type="ARBA" id="ARBA00022605"/>
    </source>
</evidence>
<evidence type="ECO:0000256" key="5">
    <source>
        <dbReference type="RuleBase" id="RU003719"/>
    </source>
</evidence>
<feature type="domain" description="D-isomer specific 2-hydroxyacid dehydrogenase NAD-binding" evidence="7">
    <location>
        <begin position="111"/>
        <end position="295"/>
    </location>
</feature>
<evidence type="ECO:0000313" key="9">
    <source>
        <dbReference type="Proteomes" id="UP000230292"/>
    </source>
</evidence>
<dbReference type="InterPro" id="IPR029753">
    <property type="entry name" value="D-isomer_DH_CS"/>
</dbReference>
<dbReference type="SUPFAM" id="SSF51735">
    <property type="entry name" value="NAD(P)-binding Rossmann-fold domains"/>
    <property type="match status" value="1"/>
</dbReference>
<evidence type="ECO:0000259" key="6">
    <source>
        <dbReference type="Pfam" id="PF00389"/>
    </source>
</evidence>
<keyword evidence="2" id="KW-0028">Amino-acid biosynthesis</keyword>
<evidence type="ECO:0000313" key="8">
    <source>
        <dbReference type="EMBL" id="PIW37023.1"/>
    </source>
</evidence>
<dbReference type="InterPro" id="IPR036291">
    <property type="entry name" value="NAD(P)-bd_dom_sf"/>
</dbReference>
<dbReference type="Pfam" id="PF02826">
    <property type="entry name" value="2-Hacid_dh_C"/>
    <property type="match status" value="1"/>
</dbReference>
<dbReference type="GO" id="GO:0051287">
    <property type="term" value="F:NAD binding"/>
    <property type="evidence" value="ECO:0007669"/>
    <property type="project" value="InterPro"/>
</dbReference>
<dbReference type="Pfam" id="PF00389">
    <property type="entry name" value="2-Hacid_dh"/>
    <property type="match status" value="1"/>
</dbReference>